<keyword evidence="6 8" id="KW-0067">ATP-binding</keyword>
<dbReference type="FunFam" id="3.40.50.300:FF:000292">
    <property type="entry name" value="ATP-dependent dethiobiotin synthetase BioD"/>
    <property type="match status" value="1"/>
</dbReference>
<dbReference type="InterPro" id="IPR027417">
    <property type="entry name" value="P-loop_NTPase"/>
</dbReference>
<evidence type="ECO:0000256" key="4">
    <source>
        <dbReference type="ARBA" id="ARBA00022741"/>
    </source>
</evidence>
<evidence type="ECO:0000256" key="5">
    <source>
        <dbReference type="ARBA" id="ARBA00022756"/>
    </source>
</evidence>
<dbReference type="AlphaFoldDB" id="A0A451D3H7"/>
<keyword evidence="5 8" id="KW-0093">Biotin biosynthesis</keyword>
<evidence type="ECO:0000256" key="1">
    <source>
        <dbReference type="ARBA" id="ARBA00022490"/>
    </source>
</evidence>
<feature type="binding site" evidence="8">
    <location>
        <position position="118"/>
    </location>
    <ligand>
        <name>Mg(2+)</name>
        <dbReference type="ChEBI" id="CHEBI:18420"/>
    </ligand>
</feature>
<feature type="binding site" evidence="8">
    <location>
        <begin position="15"/>
        <end position="20"/>
    </location>
    <ligand>
        <name>ATP</name>
        <dbReference type="ChEBI" id="CHEBI:30616"/>
    </ligand>
</feature>
<dbReference type="GO" id="GO:0000287">
    <property type="term" value="F:magnesium ion binding"/>
    <property type="evidence" value="ECO:0007669"/>
    <property type="project" value="UniProtKB-UniRule"/>
</dbReference>
<evidence type="ECO:0000256" key="8">
    <source>
        <dbReference type="HAMAP-Rule" id="MF_00336"/>
    </source>
</evidence>
<feature type="binding site" evidence="8">
    <location>
        <position position="57"/>
    </location>
    <ligand>
        <name>Mg(2+)</name>
        <dbReference type="ChEBI" id="CHEBI:18420"/>
    </ligand>
</feature>
<evidence type="ECO:0000313" key="10">
    <source>
        <dbReference type="Proteomes" id="UP000294412"/>
    </source>
</evidence>
<feature type="binding site" evidence="8">
    <location>
        <begin position="118"/>
        <end position="121"/>
    </location>
    <ligand>
        <name>ATP</name>
        <dbReference type="ChEBI" id="CHEBI:30616"/>
    </ligand>
</feature>
<evidence type="ECO:0000313" key="9">
    <source>
        <dbReference type="EMBL" id="VFP80214.1"/>
    </source>
</evidence>
<dbReference type="Proteomes" id="UP000294412">
    <property type="component" value="Chromosome"/>
</dbReference>
<feature type="active site" evidence="8">
    <location>
        <position position="40"/>
    </location>
</feature>
<feature type="binding site" evidence="8">
    <location>
        <position position="57"/>
    </location>
    <ligand>
        <name>ATP</name>
        <dbReference type="ChEBI" id="CHEBI:30616"/>
    </ligand>
</feature>
<comment type="cofactor">
    <cofactor evidence="8">
        <name>Mg(2+)</name>
        <dbReference type="ChEBI" id="CHEBI:18420"/>
    </cofactor>
</comment>
<dbReference type="PANTHER" id="PTHR43210:SF5">
    <property type="entry name" value="DETHIOBIOTIN SYNTHETASE"/>
    <property type="match status" value="1"/>
</dbReference>
<comment type="caution">
    <text evidence="8">Lacks conserved residue(s) required for the propagation of feature annotation.</text>
</comment>
<keyword evidence="2 8" id="KW-0436">Ligase</keyword>
<comment type="subunit">
    <text evidence="8">Homodimer.</text>
</comment>
<comment type="function">
    <text evidence="8">Catalyzes a mechanistically unusual reaction, the ATP-dependent insertion of CO2 between the N7 and N8 nitrogen atoms of 7,8-diaminopelargonic acid (DAPA, also called 7,8-diammoniononanoate) to form a ureido ring.</text>
</comment>
<keyword evidence="7 8" id="KW-0460">Magnesium</keyword>
<dbReference type="UniPathway" id="UPA00078">
    <property type="reaction ID" value="UER00161"/>
</dbReference>
<feature type="binding site" evidence="8">
    <location>
        <begin position="178"/>
        <end position="179"/>
    </location>
    <ligand>
        <name>ATP</name>
        <dbReference type="ChEBI" id="CHEBI:30616"/>
    </ligand>
</feature>
<accession>A0A451D3H7</accession>
<dbReference type="InterPro" id="IPR004472">
    <property type="entry name" value="DTB_synth_BioD"/>
</dbReference>
<dbReference type="PANTHER" id="PTHR43210">
    <property type="entry name" value="DETHIOBIOTIN SYNTHETASE"/>
    <property type="match status" value="1"/>
</dbReference>
<protein>
    <recommendedName>
        <fullName evidence="8">ATP-dependent dethiobiotin synthetase BioD</fullName>
        <ecNumber evidence="8">6.3.3.3</ecNumber>
    </recommendedName>
    <alternativeName>
        <fullName evidence="8">DTB synthetase</fullName>
        <shortName evidence="8">DTBS</shortName>
    </alternativeName>
    <alternativeName>
        <fullName evidence="8">Dethiobiotin synthase</fullName>
    </alternativeName>
</protein>
<proteinExistence type="inferred from homology"/>
<reference evidence="9 10" key="1">
    <citation type="submission" date="2019-02" db="EMBL/GenBank/DDBJ databases">
        <authorList>
            <person name="Manzano-Marin A."/>
            <person name="Manzano-Marin A."/>
        </authorList>
    </citation>
    <scope>NUCLEOTIDE SEQUENCE [LARGE SCALE GENOMIC DNA]</scope>
    <source>
        <strain evidence="9 10">ErCicuneomaculata</strain>
    </source>
</reference>
<dbReference type="PIRSF" id="PIRSF006755">
    <property type="entry name" value="DTB_synth"/>
    <property type="match status" value="1"/>
</dbReference>
<organism evidence="9 10">
    <name type="scientific">Candidatus Erwinia haradaeae</name>
    <dbReference type="NCBI Taxonomy" id="1922217"/>
    <lineage>
        <taxon>Bacteria</taxon>
        <taxon>Pseudomonadati</taxon>
        <taxon>Pseudomonadota</taxon>
        <taxon>Gammaproteobacteria</taxon>
        <taxon>Enterobacterales</taxon>
        <taxon>Erwiniaceae</taxon>
        <taxon>Erwinia</taxon>
    </lineage>
</organism>
<gene>
    <name evidence="8 9" type="primary">bioD</name>
    <name evidence="9" type="ORF">ERCICUMA2628_601</name>
</gene>
<sequence>MIMTKYFFITGTDTGIGKTLAACSLLQAAALLGYRVVGYKPVASGSQITPEGIRNRDALALMDNSNVDLKYNQVSPFSFIKETSPNIASYNEGNLIDLNILSKGLRALGALANYVVIEGAGGWFTPLGKNILYSDWVAVEKLPVILVVGIKLGCINHALLTEAAVRQSGLCLVGWVANHLTESNALAQDYIQEIRFRLHPPLLGIIPWMNILKQNSLSKYINLSIL</sequence>
<feature type="binding site" evidence="8">
    <location>
        <position position="19"/>
    </location>
    <ligand>
        <name>Mg(2+)</name>
        <dbReference type="ChEBI" id="CHEBI:18420"/>
    </ligand>
</feature>
<comment type="similarity">
    <text evidence="8">Belongs to the dethiobiotin synthetase family.</text>
</comment>
<dbReference type="SUPFAM" id="SSF52540">
    <property type="entry name" value="P-loop containing nucleoside triphosphate hydrolases"/>
    <property type="match status" value="1"/>
</dbReference>
<evidence type="ECO:0000256" key="6">
    <source>
        <dbReference type="ARBA" id="ARBA00022840"/>
    </source>
</evidence>
<keyword evidence="1 8" id="KW-0963">Cytoplasm</keyword>
<comment type="subcellular location">
    <subcellularLocation>
        <location evidence="8">Cytoplasm</location>
    </subcellularLocation>
</comment>
<keyword evidence="3 8" id="KW-0479">Metal-binding</keyword>
<feature type="binding site" evidence="8">
    <location>
        <position position="44"/>
    </location>
    <ligand>
        <name>substrate</name>
    </ligand>
</feature>
<evidence type="ECO:0000256" key="7">
    <source>
        <dbReference type="ARBA" id="ARBA00022842"/>
    </source>
</evidence>
<dbReference type="HAMAP" id="MF_00336">
    <property type="entry name" value="BioD"/>
    <property type="match status" value="1"/>
</dbReference>
<dbReference type="GO" id="GO:0009102">
    <property type="term" value="P:biotin biosynthetic process"/>
    <property type="evidence" value="ECO:0007669"/>
    <property type="project" value="UniProtKB-UniRule"/>
</dbReference>
<comment type="pathway">
    <text evidence="8">Cofactor biosynthesis; biotin biosynthesis; biotin from 7,8-diaminononanoate: step 1/2.</text>
</comment>
<dbReference type="Pfam" id="PF13500">
    <property type="entry name" value="AAA_26"/>
    <property type="match status" value="1"/>
</dbReference>
<dbReference type="NCBIfam" id="TIGR00347">
    <property type="entry name" value="bioD"/>
    <property type="match status" value="1"/>
</dbReference>
<dbReference type="GO" id="GO:0042803">
    <property type="term" value="F:protein homodimerization activity"/>
    <property type="evidence" value="ECO:0007669"/>
    <property type="project" value="UniProtKB-ARBA"/>
</dbReference>
<evidence type="ECO:0000256" key="3">
    <source>
        <dbReference type="ARBA" id="ARBA00022723"/>
    </source>
</evidence>
<dbReference type="CDD" id="cd03109">
    <property type="entry name" value="DTBS"/>
    <property type="match status" value="1"/>
</dbReference>
<dbReference type="EMBL" id="LR217703">
    <property type="protein sequence ID" value="VFP80214.1"/>
    <property type="molecule type" value="Genomic_DNA"/>
</dbReference>
<comment type="catalytic activity">
    <reaction evidence="8">
        <text>(7R,8S)-7,8-diammoniononanoate + CO2 + ATP = (4R,5S)-dethiobiotin + ADP + phosphate + 3 H(+)</text>
        <dbReference type="Rhea" id="RHEA:15805"/>
        <dbReference type="ChEBI" id="CHEBI:15378"/>
        <dbReference type="ChEBI" id="CHEBI:16526"/>
        <dbReference type="ChEBI" id="CHEBI:30616"/>
        <dbReference type="ChEBI" id="CHEBI:43474"/>
        <dbReference type="ChEBI" id="CHEBI:149469"/>
        <dbReference type="ChEBI" id="CHEBI:149473"/>
        <dbReference type="ChEBI" id="CHEBI:456216"/>
        <dbReference type="EC" id="6.3.3.3"/>
    </reaction>
</comment>
<name>A0A451D3H7_9GAMM</name>
<dbReference type="EC" id="6.3.3.3" evidence="8"/>
<keyword evidence="4 8" id="KW-0547">Nucleotide-binding</keyword>
<dbReference type="GO" id="GO:0004141">
    <property type="term" value="F:dethiobiotin synthase activity"/>
    <property type="evidence" value="ECO:0007669"/>
    <property type="project" value="UniProtKB-UniRule"/>
</dbReference>
<dbReference type="GO" id="GO:0005829">
    <property type="term" value="C:cytosol"/>
    <property type="evidence" value="ECO:0007669"/>
    <property type="project" value="TreeGrafter"/>
</dbReference>
<evidence type="ECO:0000256" key="2">
    <source>
        <dbReference type="ARBA" id="ARBA00022598"/>
    </source>
</evidence>
<dbReference type="GO" id="GO:0005524">
    <property type="term" value="F:ATP binding"/>
    <property type="evidence" value="ECO:0007669"/>
    <property type="project" value="UniProtKB-UniRule"/>
</dbReference>
<dbReference type="Gene3D" id="3.40.50.300">
    <property type="entry name" value="P-loop containing nucleotide triphosphate hydrolases"/>
    <property type="match status" value="1"/>
</dbReference>